<reference evidence="4 5" key="1">
    <citation type="journal article" date="2016" name="Genome Announc.">
        <title>First Complete Genome Sequence of a Subdivision 6 Acidobacterium Strain.</title>
        <authorList>
            <person name="Huang S."/>
            <person name="Vieira S."/>
            <person name="Bunk B."/>
            <person name="Riedel T."/>
            <person name="Sproer C."/>
            <person name="Overmann J."/>
        </authorList>
    </citation>
    <scope>NUCLEOTIDE SEQUENCE [LARGE SCALE GENOMIC DNA]</scope>
    <source>
        <strain evidence="5">DSM 100886 HEG_-6_39</strain>
    </source>
</reference>
<evidence type="ECO:0000256" key="1">
    <source>
        <dbReference type="ARBA" id="ARBA00022801"/>
    </source>
</evidence>
<name>A0A143PXY6_LUTPR</name>
<gene>
    <name evidence="4" type="primary">rsbU_8</name>
    <name evidence="4" type="ORF">LuPra_06194</name>
</gene>
<keyword evidence="2" id="KW-0472">Membrane</keyword>
<dbReference type="InterPro" id="IPR001932">
    <property type="entry name" value="PPM-type_phosphatase-like_dom"/>
</dbReference>
<keyword evidence="5" id="KW-1185">Reference proteome</keyword>
<keyword evidence="2" id="KW-0812">Transmembrane</keyword>
<dbReference type="KEGG" id="abac:LuPra_06194"/>
<keyword evidence="1 4" id="KW-0378">Hydrolase</keyword>
<accession>A0A143PXY6</accession>
<dbReference type="Gene3D" id="3.60.40.10">
    <property type="entry name" value="PPM-type phosphatase domain"/>
    <property type="match status" value="1"/>
</dbReference>
<dbReference type="Pfam" id="PF07228">
    <property type="entry name" value="SpoIIE"/>
    <property type="match status" value="1"/>
</dbReference>
<proteinExistence type="predicted"/>
<keyword evidence="2" id="KW-1133">Transmembrane helix</keyword>
<protein>
    <submittedName>
        <fullName evidence="4">Phosphoserine phosphatase RsbU</fullName>
        <ecNumber evidence="4">3.1.3.3</ecNumber>
    </submittedName>
</protein>
<dbReference type="SMART" id="SM00331">
    <property type="entry name" value="PP2C_SIG"/>
    <property type="match status" value="1"/>
</dbReference>
<dbReference type="STRING" id="1855912.LuPra_06194"/>
<reference evidence="5" key="2">
    <citation type="submission" date="2016-04" db="EMBL/GenBank/DDBJ databases">
        <title>First Complete Genome Sequence of a Subdivision 6 Acidobacterium.</title>
        <authorList>
            <person name="Huang S."/>
            <person name="Vieira S."/>
            <person name="Bunk B."/>
            <person name="Riedel T."/>
            <person name="Sproeer C."/>
            <person name="Overmann J."/>
        </authorList>
    </citation>
    <scope>NUCLEOTIDE SEQUENCE [LARGE SCALE GENOMIC DNA]</scope>
    <source>
        <strain evidence="5">DSM 100886 HEG_-6_39</strain>
    </source>
</reference>
<dbReference type="AlphaFoldDB" id="A0A143PXY6"/>
<dbReference type="EC" id="3.1.3.3" evidence="4"/>
<dbReference type="EMBL" id="CP015136">
    <property type="protein sequence ID" value="AMY12910.1"/>
    <property type="molecule type" value="Genomic_DNA"/>
</dbReference>
<dbReference type="SUPFAM" id="SSF81606">
    <property type="entry name" value="PP2C-like"/>
    <property type="match status" value="1"/>
</dbReference>
<organism evidence="4 5">
    <name type="scientific">Luteitalea pratensis</name>
    <dbReference type="NCBI Taxonomy" id="1855912"/>
    <lineage>
        <taxon>Bacteria</taxon>
        <taxon>Pseudomonadati</taxon>
        <taxon>Acidobacteriota</taxon>
        <taxon>Vicinamibacteria</taxon>
        <taxon>Vicinamibacterales</taxon>
        <taxon>Vicinamibacteraceae</taxon>
        <taxon>Luteitalea</taxon>
    </lineage>
</organism>
<dbReference type="PANTHER" id="PTHR43156">
    <property type="entry name" value="STAGE II SPORULATION PROTEIN E-RELATED"/>
    <property type="match status" value="1"/>
</dbReference>
<dbReference type="Proteomes" id="UP000076079">
    <property type="component" value="Chromosome"/>
</dbReference>
<evidence type="ECO:0000313" key="5">
    <source>
        <dbReference type="Proteomes" id="UP000076079"/>
    </source>
</evidence>
<evidence type="ECO:0000256" key="2">
    <source>
        <dbReference type="SAM" id="Phobius"/>
    </source>
</evidence>
<feature type="transmembrane region" description="Helical" evidence="2">
    <location>
        <begin position="80"/>
        <end position="98"/>
    </location>
</feature>
<evidence type="ECO:0000259" key="3">
    <source>
        <dbReference type="SMART" id="SM00331"/>
    </source>
</evidence>
<dbReference type="InterPro" id="IPR036457">
    <property type="entry name" value="PPM-type-like_dom_sf"/>
</dbReference>
<sequence length="392" mass="43058">MAKPKFGDRARTFIDDYTRDLTARDLQRVFTRETRAMVSFFTQGTQQADVTQKDLLRHPFRNARQFFLAFAMRLTAARRMLYAGAAVLFVIGLIDGLTPDPGEPLWDTGIVKLLVAFGLIHLILLLEVADRLTLKHELNVARDIQRAMLPAGTLTVGTIEAHGETQPANTVGGDFFDILPRVDGQVLVILGDVAGKGTPAALLMALFLAMTRTLLDEALPPAVLALRLNEQLMRHSPRSRFITAFIALFDPRTNEMRYVNAGQNPPMVRRVSGRLEWLPPTGMALGLSRKATYEENTLTLGPGDLLLAYSDGITEAESPAGVAFEDEGLRVLADQMGGLSAGLVARRVIDEVKAHTDDSVLFDDLTVLVCRRLDTEAPPPIPMADGSNNDER</sequence>
<dbReference type="OrthoDB" id="9763484at2"/>
<feature type="transmembrane region" description="Helical" evidence="2">
    <location>
        <begin position="110"/>
        <end position="129"/>
    </location>
</feature>
<dbReference type="PANTHER" id="PTHR43156:SF2">
    <property type="entry name" value="STAGE II SPORULATION PROTEIN E"/>
    <property type="match status" value="1"/>
</dbReference>
<evidence type="ECO:0000313" key="4">
    <source>
        <dbReference type="EMBL" id="AMY12910.1"/>
    </source>
</evidence>
<dbReference type="GO" id="GO:0016791">
    <property type="term" value="F:phosphatase activity"/>
    <property type="evidence" value="ECO:0007669"/>
    <property type="project" value="TreeGrafter"/>
</dbReference>
<dbReference type="InterPro" id="IPR052016">
    <property type="entry name" value="Bact_Sigma-Reg"/>
</dbReference>
<dbReference type="RefSeq" id="WP_110174323.1">
    <property type="nucleotide sequence ID" value="NZ_CP015136.1"/>
</dbReference>
<feature type="domain" description="PPM-type phosphatase" evidence="3">
    <location>
        <begin position="154"/>
        <end position="372"/>
    </location>
</feature>